<proteinExistence type="predicted"/>
<dbReference type="Proteomes" id="UP000054047">
    <property type="component" value="Unassembled WGS sequence"/>
</dbReference>
<dbReference type="EMBL" id="KN726302">
    <property type="protein sequence ID" value="KIH68738.1"/>
    <property type="molecule type" value="Genomic_DNA"/>
</dbReference>
<name>A0A0C2DFG4_9BILA</name>
<reference evidence="2 3" key="1">
    <citation type="submission" date="2013-12" db="EMBL/GenBank/DDBJ databases">
        <title>Draft genome of the parsitic nematode Ancylostoma duodenale.</title>
        <authorList>
            <person name="Mitreva M."/>
        </authorList>
    </citation>
    <scope>NUCLEOTIDE SEQUENCE [LARGE SCALE GENOMIC DNA]</scope>
    <source>
        <strain evidence="2 3">Zhejiang</strain>
    </source>
</reference>
<feature type="region of interest" description="Disordered" evidence="1">
    <location>
        <begin position="248"/>
        <end position="313"/>
    </location>
</feature>
<dbReference type="OrthoDB" id="10383948at2759"/>
<evidence type="ECO:0000313" key="2">
    <source>
        <dbReference type="EMBL" id="KIH68738.1"/>
    </source>
</evidence>
<evidence type="ECO:0000313" key="3">
    <source>
        <dbReference type="Proteomes" id="UP000054047"/>
    </source>
</evidence>
<dbReference type="AlphaFoldDB" id="A0A0C2DFG4"/>
<gene>
    <name evidence="2" type="ORF">ANCDUO_00929</name>
</gene>
<evidence type="ECO:0000256" key="1">
    <source>
        <dbReference type="SAM" id="MobiDB-lite"/>
    </source>
</evidence>
<feature type="compositionally biased region" description="Low complexity" evidence="1">
    <location>
        <begin position="277"/>
        <end position="287"/>
    </location>
</feature>
<accession>A0A0C2DFG4</accession>
<sequence>MVRRTGARLANSDDVNQEMPTWASKLIERFDSYSVSIERSLSQAFDCVFRTISDLQETQNSILDLLSKLETKISLLNTFPSTQQSNLYAAMVKVRADSSKIDEKLKTIAWVGIDEKVDERSTCRFDREIVKEAVYTSGCDDLIREFEEGRISIHRHPDGRPRGRGRMIKIPLSNQALRDSLLSHMKSGRQSLTQELMHSFARRDYTVEELSLDRSLRKQAGDLNAQAAKLLYVVRDFDIVKLKTPRDLPKRPLTLYPSSGVANSNSRTKGPQPSTPSPSSCGSSNVPLERDGGLSQNSHPTSASVDATSCYSA</sequence>
<feature type="compositionally biased region" description="Polar residues" evidence="1">
    <location>
        <begin position="256"/>
        <end position="269"/>
    </location>
</feature>
<feature type="compositionally biased region" description="Polar residues" evidence="1">
    <location>
        <begin position="294"/>
        <end position="313"/>
    </location>
</feature>
<protein>
    <submittedName>
        <fullName evidence="2">Uncharacterized protein</fullName>
    </submittedName>
</protein>
<keyword evidence="3" id="KW-1185">Reference proteome</keyword>
<dbReference type="PANTHER" id="PTHR21459:SF2">
    <property type="entry name" value="PROTEIN CBG08968"/>
    <property type="match status" value="1"/>
</dbReference>
<dbReference type="PANTHER" id="PTHR21459">
    <property type="entry name" value="PROTEIN CBG08968"/>
    <property type="match status" value="1"/>
</dbReference>
<organism evidence="2 3">
    <name type="scientific">Ancylostoma duodenale</name>
    <dbReference type="NCBI Taxonomy" id="51022"/>
    <lineage>
        <taxon>Eukaryota</taxon>
        <taxon>Metazoa</taxon>
        <taxon>Ecdysozoa</taxon>
        <taxon>Nematoda</taxon>
        <taxon>Chromadorea</taxon>
        <taxon>Rhabditida</taxon>
        <taxon>Rhabditina</taxon>
        <taxon>Rhabditomorpha</taxon>
        <taxon>Strongyloidea</taxon>
        <taxon>Ancylostomatidae</taxon>
        <taxon>Ancylostomatinae</taxon>
        <taxon>Ancylostoma</taxon>
    </lineage>
</organism>